<dbReference type="SUPFAM" id="SSF53901">
    <property type="entry name" value="Thiolase-like"/>
    <property type="match status" value="2"/>
</dbReference>
<dbReference type="EC" id="2.3.1.179" evidence="6"/>
<dbReference type="CDD" id="cd00834">
    <property type="entry name" value="KAS_I_II"/>
    <property type="match status" value="1"/>
</dbReference>
<dbReference type="Gene3D" id="3.40.47.10">
    <property type="match status" value="2"/>
</dbReference>
<evidence type="ECO:0000256" key="4">
    <source>
        <dbReference type="RuleBase" id="RU003694"/>
    </source>
</evidence>
<keyword evidence="6" id="KW-0012">Acyltransferase</keyword>
<evidence type="ECO:0000256" key="1">
    <source>
        <dbReference type="ARBA" id="ARBA00005194"/>
    </source>
</evidence>
<dbReference type="Pfam" id="PF02801">
    <property type="entry name" value="Ketoacyl-synt_C"/>
    <property type="match status" value="1"/>
</dbReference>
<dbReference type="EMBL" id="CP165628">
    <property type="protein sequence ID" value="XDU73450.1"/>
    <property type="molecule type" value="Genomic_DNA"/>
</dbReference>
<organism evidence="6">
    <name type="scientific">Rouxiella sp. WC2420</name>
    <dbReference type="NCBI Taxonomy" id="3234145"/>
    <lineage>
        <taxon>Bacteria</taxon>
        <taxon>Pseudomonadati</taxon>
        <taxon>Pseudomonadota</taxon>
        <taxon>Gammaproteobacteria</taxon>
        <taxon>Enterobacterales</taxon>
        <taxon>Yersiniaceae</taxon>
        <taxon>Rouxiella</taxon>
    </lineage>
</organism>
<dbReference type="InterPro" id="IPR014030">
    <property type="entry name" value="Ketoacyl_synth_N"/>
</dbReference>
<dbReference type="InterPro" id="IPR020841">
    <property type="entry name" value="PKS_Beta-ketoAc_synthase_dom"/>
</dbReference>
<dbReference type="InterPro" id="IPR000794">
    <property type="entry name" value="Beta-ketoacyl_synthase"/>
</dbReference>
<dbReference type="PROSITE" id="PS00606">
    <property type="entry name" value="KS3_1"/>
    <property type="match status" value="1"/>
</dbReference>
<feature type="domain" description="Ketosynthase family 3 (KS3)" evidence="5">
    <location>
        <begin position="3"/>
        <end position="408"/>
    </location>
</feature>
<dbReference type="PROSITE" id="PS52004">
    <property type="entry name" value="KS3_2"/>
    <property type="match status" value="1"/>
</dbReference>
<dbReference type="GO" id="GO:0005829">
    <property type="term" value="C:cytosol"/>
    <property type="evidence" value="ECO:0007669"/>
    <property type="project" value="TreeGrafter"/>
</dbReference>
<evidence type="ECO:0000313" key="6">
    <source>
        <dbReference type="EMBL" id="XDU73450.1"/>
    </source>
</evidence>
<proteinExistence type="inferred from homology"/>
<gene>
    <name evidence="6" type="ORF">AB3G37_04910</name>
</gene>
<dbReference type="GO" id="GO:0004315">
    <property type="term" value="F:3-oxoacyl-[acyl-carrier-protein] synthase activity"/>
    <property type="evidence" value="ECO:0007669"/>
    <property type="project" value="UniProtKB-EC"/>
</dbReference>
<dbReference type="InterPro" id="IPR014031">
    <property type="entry name" value="Ketoacyl_synth_C"/>
</dbReference>
<evidence type="ECO:0000256" key="3">
    <source>
        <dbReference type="ARBA" id="ARBA00022679"/>
    </source>
</evidence>
<comment type="pathway">
    <text evidence="1">Lipid metabolism; fatty acid biosynthesis.</text>
</comment>
<dbReference type="InterPro" id="IPR016039">
    <property type="entry name" value="Thiolase-like"/>
</dbReference>
<dbReference type="SMART" id="SM00825">
    <property type="entry name" value="PKS_KS"/>
    <property type="match status" value="1"/>
</dbReference>
<dbReference type="InterPro" id="IPR018201">
    <property type="entry name" value="Ketoacyl_synth_AS"/>
</dbReference>
<reference evidence="6" key="1">
    <citation type="submission" date="2024-07" db="EMBL/GenBank/DDBJ databases">
        <authorList>
            <person name="Biller S.J."/>
        </authorList>
    </citation>
    <scope>NUCLEOTIDE SEQUENCE</scope>
    <source>
        <strain evidence="6">WC2420</strain>
    </source>
</reference>
<evidence type="ECO:0000259" key="5">
    <source>
        <dbReference type="PROSITE" id="PS52004"/>
    </source>
</evidence>
<evidence type="ECO:0000256" key="2">
    <source>
        <dbReference type="ARBA" id="ARBA00008467"/>
    </source>
</evidence>
<dbReference type="AlphaFoldDB" id="A0AB39VUB5"/>
<keyword evidence="3 4" id="KW-0808">Transferase</keyword>
<dbReference type="PANTHER" id="PTHR11712:SF325">
    <property type="entry name" value="3-OXOACYL-(ACYL-CARRIER-PROTEIN) SYNTHASE II FABF"/>
    <property type="match status" value="1"/>
</dbReference>
<dbReference type="NCBIfam" id="NF006587">
    <property type="entry name" value="PRK09116.1"/>
    <property type="match status" value="1"/>
</dbReference>
<dbReference type="GO" id="GO:0006633">
    <property type="term" value="P:fatty acid biosynthetic process"/>
    <property type="evidence" value="ECO:0007669"/>
    <property type="project" value="InterPro"/>
</dbReference>
<dbReference type="RefSeq" id="WP_369789881.1">
    <property type="nucleotide sequence ID" value="NZ_CP165628.1"/>
</dbReference>
<name>A0AB39VUB5_9GAMM</name>
<dbReference type="PANTHER" id="PTHR11712">
    <property type="entry name" value="POLYKETIDE SYNTHASE-RELATED"/>
    <property type="match status" value="1"/>
</dbReference>
<protein>
    <submittedName>
        <fullName evidence="6">Beta-ketoacyl-ACP synthase</fullName>
        <ecNumber evidence="6">2.3.1.179</ecNumber>
    </submittedName>
</protein>
<dbReference type="Pfam" id="PF00109">
    <property type="entry name" value="ketoacyl-synt"/>
    <property type="match status" value="1"/>
</dbReference>
<sequence length="410" mass="44078">MSIQRVVVTGMKGITAFGNSWESISARLLEGRNAVRHMDEWLIYKGLNTHIAAPIDDFTLPEHYTRKRIRSMGRVSLLSTRSTELALEQAGLIGNPILTGGETGIAFGSSTGSTKPVSEFATMLTEQHTNNITGTTYVQMMSHTTAVNTGLFFGLKGRVIPTSSACTSGSQAIGYAYEAIRHGYQKVMIAGGAEELCPSEAAVFDTLFATSQQNDTPSLSPRPFDKKRDGLVIGEGAGTLILESLEHAQARGAKIYAEIVGFATNCDAAHITQPQQETMQICIAKAINQAGISPAAIGYVNAHGTATDRGDIAESNATAAVFGSTTPISSLKSYFGHTLGACGALEAWMSIEMMNEGQFFPTLNLTEPDHLCGDLDYIIGENRQIDTEFIQSNNFAFGGINTSLIFRRWP</sequence>
<accession>A0AB39VUB5</accession>
<comment type="similarity">
    <text evidence="2 4">Belongs to the thiolase-like superfamily. Beta-ketoacyl-ACP synthases family.</text>
</comment>
<dbReference type="FunFam" id="3.40.47.10:FF:000018">
    <property type="entry name" value="3-oxoacyl-[acyl-carrier-protein] synthase 2"/>
    <property type="match status" value="1"/>
</dbReference>